<evidence type="ECO:0000259" key="1">
    <source>
        <dbReference type="Pfam" id="PF00156"/>
    </source>
</evidence>
<keyword evidence="3" id="KW-1185">Reference proteome</keyword>
<dbReference type="Gene3D" id="3.40.50.2020">
    <property type="match status" value="1"/>
</dbReference>
<dbReference type="InterPro" id="IPR029057">
    <property type="entry name" value="PRTase-like"/>
</dbReference>
<dbReference type="EMBL" id="AP026560">
    <property type="protein sequence ID" value="BDP41904.1"/>
    <property type="molecule type" value="Genomic_DNA"/>
</dbReference>
<feature type="domain" description="Phosphoribosyltransferase" evidence="1">
    <location>
        <begin position="10"/>
        <end position="198"/>
    </location>
</feature>
<keyword evidence="2" id="KW-0328">Glycosyltransferase</keyword>
<dbReference type="InterPro" id="IPR000836">
    <property type="entry name" value="PRTase_dom"/>
</dbReference>
<gene>
    <name evidence="2" type="ORF">DAETH_18730</name>
</gene>
<dbReference type="RefSeq" id="WP_264774628.1">
    <property type="nucleotide sequence ID" value="NZ_AP026560.1"/>
</dbReference>
<dbReference type="GO" id="GO:0016757">
    <property type="term" value="F:glycosyltransferase activity"/>
    <property type="evidence" value="ECO:0007669"/>
    <property type="project" value="UniProtKB-KW"/>
</dbReference>
<dbReference type="Proteomes" id="UP001064971">
    <property type="component" value="Chromosome"/>
</dbReference>
<organism evidence="2 3">
    <name type="scientific">Deinococcus aetherius</name>
    <dbReference type="NCBI Taxonomy" id="200252"/>
    <lineage>
        <taxon>Bacteria</taxon>
        <taxon>Thermotogati</taxon>
        <taxon>Deinococcota</taxon>
        <taxon>Deinococci</taxon>
        <taxon>Deinococcales</taxon>
        <taxon>Deinococcaceae</taxon>
        <taxon>Deinococcus</taxon>
    </lineage>
</organism>
<name>A0ABN6RGW4_9DEIO</name>
<protein>
    <submittedName>
        <fullName evidence="2">Phosphoribosyltransferase</fullName>
    </submittedName>
</protein>
<dbReference type="Pfam" id="PF00156">
    <property type="entry name" value="Pribosyltran"/>
    <property type="match status" value="1"/>
</dbReference>
<evidence type="ECO:0000313" key="3">
    <source>
        <dbReference type="Proteomes" id="UP001064971"/>
    </source>
</evidence>
<sequence length="220" mass="23846">MAQNRLLDRRDAGRRLAERLLAQGGWPGATVLALPRGGVPVAFEVARALHAPLDVFLVRKLGLPGYEEVAMGAIASGGVRVLNEELLSRVQVSPEALEAAERRERAELERRERAYREGRPPVPVTGRTVIVVDDGLATGATMRAALLALRPLAPARVVVAVPVAPPEVCQMLEAEADEVVCLLAPPHFQAVGQFYDDFRQTTDDEVRELLTLAALPPTQE</sequence>
<dbReference type="CDD" id="cd06223">
    <property type="entry name" value="PRTases_typeI"/>
    <property type="match status" value="1"/>
</dbReference>
<accession>A0ABN6RGW4</accession>
<dbReference type="Gene3D" id="3.30.1310.20">
    <property type="entry name" value="PRTase-like"/>
    <property type="match status" value="1"/>
</dbReference>
<reference evidence="2" key="1">
    <citation type="submission" date="2022-07" db="EMBL/GenBank/DDBJ databases">
        <title>Complete Genome Sequence of the Radioresistant Bacterium Deinococcus aetherius ST0316, Isolated from the Air Dust collected in Lower Stratosphere above Japan.</title>
        <authorList>
            <person name="Satoh K."/>
            <person name="Hagiwara K."/>
            <person name="Katsumata K."/>
            <person name="Kubo A."/>
            <person name="Yokobori S."/>
            <person name="Yamagishi A."/>
            <person name="Oono Y."/>
            <person name="Narumi I."/>
        </authorList>
    </citation>
    <scope>NUCLEOTIDE SEQUENCE</scope>
    <source>
        <strain evidence="2">ST0316</strain>
    </source>
</reference>
<dbReference type="SUPFAM" id="SSF53271">
    <property type="entry name" value="PRTase-like"/>
    <property type="match status" value="1"/>
</dbReference>
<proteinExistence type="predicted"/>
<keyword evidence="2" id="KW-0808">Transferase</keyword>
<evidence type="ECO:0000313" key="2">
    <source>
        <dbReference type="EMBL" id="BDP41904.1"/>
    </source>
</evidence>